<keyword evidence="2" id="KW-1185">Reference proteome</keyword>
<sequence>YCRLRRYGTKDYVQVENFTDRSQNIARVVGKEEVKHIYKCIQCTSEFIYAFMDGLVEIPTLKFQLFGRATPFQDGSETRNIIEDVNTTTLPCRDIKMPDQIVDNQKDNGLLKVGREYVQRVGDNLRKMVDHPTILGQKEKNIFSELGTVKWGQCTTRLYLDKKEKIR</sequence>
<protein>
    <submittedName>
        <fullName evidence="1">Uncharacterized protein</fullName>
    </submittedName>
</protein>
<reference evidence="1 2" key="1">
    <citation type="submission" date="2020-09" db="EMBL/GenBank/DDBJ databases">
        <title>De no assembly of potato wild relative species, Solanum commersonii.</title>
        <authorList>
            <person name="Cho K."/>
        </authorList>
    </citation>
    <scope>NUCLEOTIDE SEQUENCE [LARGE SCALE GENOMIC DNA]</scope>
    <source>
        <strain evidence="1">LZ3.2</strain>
        <tissue evidence="1">Leaf</tissue>
    </source>
</reference>
<evidence type="ECO:0000313" key="2">
    <source>
        <dbReference type="Proteomes" id="UP000824120"/>
    </source>
</evidence>
<dbReference type="AlphaFoldDB" id="A0A9J5Y7A7"/>
<organism evidence="1 2">
    <name type="scientific">Solanum commersonii</name>
    <name type="common">Commerson's wild potato</name>
    <name type="synonym">Commerson's nightshade</name>
    <dbReference type="NCBI Taxonomy" id="4109"/>
    <lineage>
        <taxon>Eukaryota</taxon>
        <taxon>Viridiplantae</taxon>
        <taxon>Streptophyta</taxon>
        <taxon>Embryophyta</taxon>
        <taxon>Tracheophyta</taxon>
        <taxon>Spermatophyta</taxon>
        <taxon>Magnoliopsida</taxon>
        <taxon>eudicotyledons</taxon>
        <taxon>Gunneridae</taxon>
        <taxon>Pentapetalae</taxon>
        <taxon>asterids</taxon>
        <taxon>lamiids</taxon>
        <taxon>Solanales</taxon>
        <taxon>Solanaceae</taxon>
        <taxon>Solanoideae</taxon>
        <taxon>Solaneae</taxon>
        <taxon>Solanum</taxon>
    </lineage>
</organism>
<dbReference type="EMBL" id="JACXVP010000007">
    <property type="protein sequence ID" value="KAG5594918.1"/>
    <property type="molecule type" value="Genomic_DNA"/>
</dbReference>
<feature type="non-terminal residue" evidence="1">
    <location>
        <position position="1"/>
    </location>
</feature>
<name>A0A9J5Y7A7_SOLCO</name>
<gene>
    <name evidence="1" type="ORF">H5410_036150</name>
</gene>
<comment type="caution">
    <text evidence="1">The sequence shown here is derived from an EMBL/GenBank/DDBJ whole genome shotgun (WGS) entry which is preliminary data.</text>
</comment>
<dbReference type="Proteomes" id="UP000824120">
    <property type="component" value="Chromosome 7"/>
</dbReference>
<accession>A0A9J5Y7A7</accession>
<evidence type="ECO:0000313" key="1">
    <source>
        <dbReference type="EMBL" id="KAG5594918.1"/>
    </source>
</evidence>
<dbReference type="OrthoDB" id="904745at2759"/>
<proteinExistence type="predicted"/>